<reference evidence="11 12" key="1">
    <citation type="submission" date="2016-11" db="EMBL/GenBank/DDBJ databases">
        <authorList>
            <person name="Jaros S."/>
            <person name="Januszkiewicz K."/>
            <person name="Wedrychowicz H."/>
        </authorList>
    </citation>
    <scope>NUCLEOTIDE SEQUENCE [LARGE SCALE GENOMIC DNA]</scope>
    <source>
        <strain evidence="11 12">DSM 22807</strain>
    </source>
</reference>
<evidence type="ECO:0000313" key="12">
    <source>
        <dbReference type="Proteomes" id="UP000184232"/>
    </source>
</evidence>
<protein>
    <submittedName>
        <fullName evidence="11">Outer membrane receptor proteins, mostly Fe transport</fullName>
    </submittedName>
</protein>
<dbReference type="InterPro" id="IPR037066">
    <property type="entry name" value="Plug_dom_sf"/>
</dbReference>
<organism evidence="11 12">
    <name type="scientific">Flavobacterium haoranii</name>
    <dbReference type="NCBI Taxonomy" id="683124"/>
    <lineage>
        <taxon>Bacteria</taxon>
        <taxon>Pseudomonadati</taxon>
        <taxon>Bacteroidota</taxon>
        <taxon>Flavobacteriia</taxon>
        <taxon>Flavobacteriales</taxon>
        <taxon>Flavobacteriaceae</taxon>
        <taxon>Flavobacterium</taxon>
    </lineage>
</organism>
<evidence type="ECO:0000256" key="6">
    <source>
        <dbReference type="ARBA" id="ARBA00023237"/>
    </source>
</evidence>
<dbReference type="PANTHER" id="PTHR40980:SF3">
    <property type="entry name" value="TONB-DEPENDENT RECEPTOR-LIKE BETA-BARREL DOMAIN-CONTAINING PROTEIN"/>
    <property type="match status" value="1"/>
</dbReference>
<dbReference type="InterPro" id="IPR039426">
    <property type="entry name" value="TonB-dep_rcpt-like"/>
</dbReference>
<dbReference type="Gene3D" id="2.40.170.20">
    <property type="entry name" value="TonB-dependent receptor, beta-barrel domain"/>
    <property type="match status" value="1"/>
</dbReference>
<keyword evidence="4 7" id="KW-0812">Transmembrane</keyword>
<evidence type="ECO:0000256" key="2">
    <source>
        <dbReference type="ARBA" id="ARBA00022448"/>
    </source>
</evidence>
<dbReference type="EMBL" id="FQZH01000002">
    <property type="protein sequence ID" value="SHJ19846.1"/>
    <property type="molecule type" value="Genomic_DNA"/>
</dbReference>
<dbReference type="SUPFAM" id="SSF49464">
    <property type="entry name" value="Carboxypeptidase regulatory domain-like"/>
    <property type="match status" value="1"/>
</dbReference>
<gene>
    <name evidence="11" type="ORF">SAMN05444337_1504</name>
</gene>
<comment type="similarity">
    <text evidence="7">Belongs to the TonB-dependent receptor family.</text>
</comment>
<feature type="domain" description="Outer membrane protein beta-barrel" evidence="10">
    <location>
        <begin position="387"/>
        <end position="795"/>
    </location>
</feature>
<accession>A0A1M6HCF6</accession>
<name>A0A1M6HCF6_9FLAO</name>
<dbReference type="Pfam" id="PF07715">
    <property type="entry name" value="Plug"/>
    <property type="match status" value="1"/>
</dbReference>
<keyword evidence="3 7" id="KW-1134">Transmembrane beta strand</keyword>
<keyword evidence="5 7" id="KW-0472">Membrane</keyword>
<evidence type="ECO:0000256" key="8">
    <source>
        <dbReference type="SAM" id="SignalP"/>
    </source>
</evidence>
<dbReference type="SUPFAM" id="SSF56935">
    <property type="entry name" value="Porins"/>
    <property type="match status" value="1"/>
</dbReference>
<dbReference type="Proteomes" id="UP000184232">
    <property type="component" value="Unassembled WGS sequence"/>
</dbReference>
<dbReference type="InterPro" id="IPR012910">
    <property type="entry name" value="Plug_dom"/>
</dbReference>
<evidence type="ECO:0000259" key="10">
    <source>
        <dbReference type="Pfam" id="PF14905"/>
    </source>
</evidence>
<dbReference type="InterPro" id="IPR036942">
    <property type="entry name" value="Beta-barrel_TonB_sf"/>
</dbReference>
<evidence type="ECO:0000256" key="4">
    <source>
        <dbReference type="ARBA" id="ARBA00022692"/>
    </source>
</evidence>
<dbReference type="AlphaFoldDB" id="A0A1M6HCF6"/>
<dbReference type="GO" id="GO:0009279">
    <property type="term" value="C:cell outer membrane"/>
    <property type="evidence" value="ECO:0007669"/>
    <property type="project" value="UniProtKB-SubCell"/>
</dbReference>
<dbReference type="PROSITE" id="PS52016">
    <property type="entry name" value="TONB_DEPENDENT_REC_3"/>
    <property type="match status" value="1"/>
</dbReference>
<feature type="chain" id="PRO_5012906624" evidence="8">
    <location>
        <begin position="22"/>
        <end position="819"/>
    </location>
</feature>
<keyword evidence="8" id="KW-0732">Signal</keyword>
<keyword evidence="2 7" id="KW-0813">Transport</keyword>
<dbReference type="InterPro" id="IPR008969">
    <property type="entry name" value="CarboxyPept-like_regulatory"/>
</dbReference>
<proteinExistence type="inferred from homology"/>
<keyword evidence="11" id="KW-0675">Receptor</keyword>
<evidence type="ECO:0000256" key="1">
    <source>
        <dbReference type="ARBA" id="ARBA00004571"/>
    </source>
</evidence>
<keyword evidence="6 7" id="KW-0998">Cell outer membrane</keyword>
<evidence type="ECO:0000313" key="11">
    <source>
        <dbReference type="EMBL" id="SHJ19846.1"/>
    </source>
</evidence>
<dbReference type="OrthoDB" id="8764943at2"/>
<dbReference type="STRING" id="683124.SAMN05444337_1504"/>
<comment type="subcellular location">
    <subcellularLocation>
        <location evidence="1 7">Cell outer membrane</location>
        <topology evidence="1 7">Multi-pass membrane protein</topology>
    </subcellularLocation>
</comment>
<dbReference type="RefSeq" id="WP_072783613.1">
    <property type="nucleotide sequence ID" value="NZ_CP045292.1"/>
</dbReference>
<feature type="domain" description="TonB-dependent receptor plug" evidence="9">
    <location>
        <begin position="148"/>
        <end position="226"/>
    </location>
</feature>
<evidence type="ECO:0000259" key="9">
    <source>
        <dbReference type="Pfam" id="PF07715"/>
    </source>
</evidence>
<evidence type="ECO:0000256" key="3">
    <source>
        <dbReference type="ARBA" id="ARBA00022452"/>
    </source>
</evidence>
<keyword evidence="12" id="KW-1185">Reference proteome</keyword>
<dbReference type="Gene3D" id="2.170.130.10">
    <property type="entry name" value="TonB-dependent receptor, plug domain"/>
    <property type="match status" value="1"/>
</dbReference>
<dbReference type="Gene3D" id="2.60.40.1120">
    <property type="entry name" value="Carboxypeptidase-like, regulatory domain"/>
    <property type="match status" value="1"/>
</dbReference>
<feature type="signal peptide" evidence="8">
    <location>
        <begin position="1"/>
        <end position="21"/>
    </location>
</feature>
<sequence length="819" mass="93849">MNKITKLTAFLFLLITSQIFAQYKTDVKKIKITGTILEKGTDLPLEYATIVFEDAKTKQLTGGVTDFDGKFNFEVPSGIYNIRFEFISFKTIELKNQNLKDNKDFGTVYLEADVSQLAGVELVAEKPTVEIKLDKRVYNVSKDMTVKGGTAGDVLNNVPSVTVDTDGTIALRGNENVTILIDGKPSGLAGINVSDVIKMLPADAIEKVEVITNPSARYNSEGSGGIINIVLKKGKTNGLNGSVVLSAGTPETYTGSTSINYKTDNFNVFSNFSYNRRTNKGKSYVNSTYFDSGTENIIDDITGYMNESRNNKDQDKGYNANFGADWYLTPSLTWTNSLTFRENKETDPENVLMDYFDIDRTFLYTRNRFNNQYEKSFVLEYATNFTKKFKKEDHKLTADFSVSTNRRNQNSEITDSVLGSTDAPNYEYTINNNTQDRILAQTDYVLPIGEKGRIEAGYRGSFATTLTDFQIIPNSDYNNLLEYVENINALYFQYGNKYNKFSYFLGLRWEDTDIEINSLNINNYNTKKYNNFFPTATLNYEFDEKSSFTLSYSKRINRPRGRFINPFSSYSSNVNLFQGNPDLDPTYTNVIEIGYLKRWSKLTLNSSIYTNLTDQSFQFIRRETGNFVENVPVIVSTPINLSKEVRTGFEFNVNYSPYKWWRTNTNFNLFSVQTRGDYTYTDYLNNVVTQNFDNDAFGFFARLNNKITLPYKIDWQTNVFYMGPQRNAQGKRLSMTNVSMALSKDIIKDKATISVNADNLFNTAKMRRETYIKDLTMSDAEFQRRTRTILFSFTYRFNRKKESDRNKRDNNDDGDGEFM</sequence>
<dbReference type="Pfam" id="PF14905">
    <property type="entry name" value="OMP_b-brl_3"/>
    <property type="match status" value="1"/>
</dbReference>
<evidence type="ECO:0000256" key="5">
    <source>
        <dbReference type="ARBA" id="ARBA00023136"/>
    </source>
</evidence>
<dbReference type="PANTHER" id="PTHR40980">
    <property type="entry name" value="PLUG DOMAIN-CONTAINING PROTEIN"/>
    <property type="match status" value="1"/>
</dbReference>
<dbReference type="Pfam" id="PF13715">
    <property type="entry name" value="CarbopepD_reg_2"/>
    <property type="match status" value="1"/>
</dbReference>
<evidence type="ECO:0000256" key="7">
    <source>
        <dbReference type="PROSITE-ProRule" id="PRU01360"/>
    </source>
</evidence>
<dbReference type="InterPro" id="IPR041700">
    <property type="entry name" value="OMP_b-brl_3"/>
</dbReference>